<evidence type="ECO:0000313" key="2">
    <source>
        <dbReference type="EMBL" id="GBF01585.1"/>
    </source>
</evidence>
<dbReference type="InterPro" id="IPR014965">
    <property type="entry name" value="Amino_acid_metab_prot_put"/>
</dbReference>
<reference evidence="1 4" key="2">
    <citation type="submission" date="2018-10" db="EMBL/GenBank/DDBJ databases">
        <title>Genome seuquencing of Lactobacillus species.</title>
        <authorList>
            <person name="Baek C."/>
            <person name="Yi H."/>
        </authorList>
    </citation>
    <scope>NUCLEOTIDE SEQUENCE [LARGE SCALE GENOMIC DNA]</scope>
    <source>
        <strain evidence="1 4">DSM 10667</strain>
    </source>
</reference>
<dbReference type="SUPFAM" id="SSF160800">
    <property type="entry name" value="Lp2179-like"/>
    <property type="match status" value="1"/>
</dbReference>
<dbReference type="RefSeq" id="WP_021732106.1">
    <property type="nucleotide sequence ID" value="NZ_AVAI01000132.1"/>
</dbReference>
<protein>
    <submittedName>
        <fullName evidence="1">Cysteine desulfurase</fullName>
    </submittedName>
</protein>
<name>A0A098R6D7_9LACO</name>
<proteinExistence type="predicted"/>
<sequence>MAYTTTVKLDGDTKTYTLSPTVKKYTLMDLGFVKGRSGAFSFERSLDPTSPYQAAFKLKVTVNADLTGFKMTTVTGNGVQRVNIFKNDAHPEAVEQLRYLLTNFIERDILTEG</sequence>
<dbReference type="Gene3D" id="3.30.1820.10">
    <property type="entry name" value="Lp2179-like"/>
    <property type="match status" value="1"/>
</dbReference>
<evidence type="ECO:0000313" key="4">
    <source>
        <dbReference type="Proteomes" id="UP000277896"/>
    </source>
</evidence>
<organism evidence="1 4">
    <name type="scientific">Lactiplantibacillus paraplantarum</name>
    <dbReference type="NCBI Taxonomy" id="60520"/>
    <lineage>
        <taxon>Bacteria</taxon>
        <taxon>Bacillati</taxon>
        <taxon>Bacillota</taxon>
        <taxon>Bacilli</taxon>
        <taxon>Lactobacillales</taxon>
        <taxon>Lactobacillaceae</taxon>
        <taxon>Lactiplantibacillus</taxon>
    </lineage>
</organism>
<dbReference type="KEGG" id="lpx:ASU28_09360"/>
<accession>A0A098R6D7</accession>
<dbReference type="EMBL" id="CP032744">
    <property type="protein sequence ID" value="AYJ39035.1"/>
    <property type="molecule type" value="Genomic_DNA"/>
</dbReference>
<dbReference type="InterPro" id="IPR035942">
    <property type="entry name" value="Lp2179-like_sf"/>
</dbReference>
<dbReference type="eggNOG" id="ENOG5032U9W">
    <property type="taxonomic scope" value="Bacteria"/>
</dbReference>
<evidence type="ECO:0000313" key="3">
    <source>
        <dbReference type="Proteomes" id="UP000236162"/>
    </source>
</evidence>
<gene>
    <name evidence="1" type="ORF">LP667_09485</name>
    <name evidence="2" type="ORF">LPPLD21_01117</name>
</gene>
<dbReference type="Proteomes" id="UP000236162">
    <property type="component" value="Unassembled WGS sequence"/>
</dbReference>
<dbReference type="Pfam" id="PF08866">
    <property type="entry name" value="DUF1831"/>
    <property type="match status" value="1"/>
</dbReference>
<evidence type="ECO:0000313" key="1">
    <source>
        <dbReference type="EMBL" id="AYJ39035.1"/>
    </source>
</evidence>
<keyword evidence="3" id="KW-1185">Reference proteome</keyword>
<dbReference type="AlphaFoldDB" id="A0A098R6D7"/>
<dbReference type="GeneID" id="79807654"/>
<reference evidence="2 3" key="1">
    <citation type="submission" date="2017-04" db="EMBL/GenBank/DDBJ databases">
        <title>In vitro and in silico characterization of Lactobacillus paraplantarum D2-1, a starter culture for soymilk fermentation.</title>
        <authorList>
            <person name="Endo A."/>
            <person name="Sasaki F."/>
            <person name="Maeno S."/>
            <person name="Kanesaki Y."/>
            <person name="Kubota E."/>
            <person name="Torres G.A."/>
            <person name="Tomita S."/>
            <person name="Nakagawa J."/>
        </authorList>
    </citation>
    <scope>NUCLEOTIDE SEQUENCE [LARGE SCALE GENOMIC DNA]</scope>
    <source>
        <strain evidence="2 3">D2-1</strain>
    </source>
</reference>
<dbReference type="EMBL" id="BDOR01000004">
    <property type="protein sequence ID" value="GBF01585.1"/>
    <property type="molecule type" value="Genomic_DNA"/>
</dbReference>
<dbReference type="Proteomes" id="UP000277896">
    <property type="component" value="Chromosome"/>
</dbReference>